<dbReference type="PRINTS" id="PR00080">
    <property type="entry name" value="SDRFAMILY"/>
</dbReference>
<dbReference type="CDD" id="cd05233">
    <property type="entry name" value="SDR_c"/>
    <property type="match status" value="1"/>
</dbReference>
<dbReference type="PANTHER" id="PTHR24321:SF8">
    <property type="entry name" value="ESTRADIOL 17-BETA-DEHYDROGENASE 8-RELATED"/>
    <property type="match status" value="1"/>
</dbReference>
<protein>
    <submittedName>
        <fullName evidence="3">SDR family oxidoreductase</fullName>
    </submittedName>
</protein>
<dbReference type="SUPFAM" id="SSF51735">
    <property type="entry name" value="NAD(P)-binding Rossmann-fold domains"/>
    <property type="match status" value="1"/>
</dbReference>
<accession>A0ABS5TFJ5</accession>
<comment type="similarity">
    <text evidence="1">Belongs to the short-chain dehydrogenases/reductases (SDR) family.</text>
</comment>
<evidence type="ECO:0000313" key="3">
    <source>
        <dbReference type="EMBL" id="MBT0769865.1"/>
    </source>
</evidence>
<dbReference type="Proteomes" id="UP001197247">
    <property type="component" value="Unassembled WGS sequence"/>
</dbReference>
<dbReference type="Gene3D" id="3.40.50.720">
    <property type="entry name" value="NAD(P)-binding Rossmann-like Domain"/>
    <property type="match status" value="1"/>
</dbReference>
<dbReference type="InterPro" id="IPR036291">
    <property type="entry name" value="NAD(P)-bd_dom_sf"/>
</dbReference>
<sequence>MGERRPGTRGVGERALVVASDTSSPDDRAALAELVRSGFGFLDLLFANAGITGASEPFTQVTESRFDEVFAINAKGPYFTVQSLVPLMPAGSSVVLTTSAANRMGMPMMSVYSASKAALRSMARTLATDLMPLGIRVNAVSPGPIDTGILHRSMPTELADQLMASMREENLMKRFGTEDEVVRAVLYLGFEATFNTGAELAADGGGLLGRLAAGWFVHGPEICDRPVNF</sequence>
<dbReference type="Pfam" id="PF13561">
    <property type="entry name" value="adh_short_C2"/>
    <property type="match status" value="1"/>
</dbReference>
<organism evidence="3 4">
    <name type="scientific">Kineosporia corallincola</name>
    <dbReference type="NCBI Taxonomy" id="2835133"/>
    <lineage>
        <taxon>Bacteria</taxon>
        <taxon>Bacillati</taxon>
        <taxon>Actinomycetota</taxon>
        <taxon>Actinomycetes</taxon>
        <taxon>Kineosporiales</taxon>
        <taxon>Kineosporiaceae</taxon>
        <taxon>Kineosporia</taxon>
    </lineage>
</organism>
<evidence type="ECO:0000313" key="4">
    <source>
        <dbReference type="Proteomes" id="UP001197247"/>
    </source>
</evidence>
<evidence type="ECO:0000256" key="2">
    <source>
        <dbReference type="ARBA" id="ARBA00023002"/>
    </source>
</evidence>
<dbReference type="InterPro" id="IPR020904">
    <property type="entry name" value="Sc_DH/Rdtase_CS"/>
</dbReference>
<name>A0ABS5TFJ5_9ACTN</name>
<gene>
    <name evidence="3" type="ORF">KIH74_13085</name>
</gene>
<dbReference type="InterPro" id="IPR002347">
    <property type="entry name" value="SDR_fam"/>
</dbReference>
<dbReference type="PROSITE" id="PS00061">
    <property type="entry name" value="ADH_SHORT"/>
    <property type="match status" value="1"/>
</dbReference>
<dbReference type="PRINTS" id="PR00081">
    <property type="entry name" value="GDHRDH"/>
</dbReference>
<dbReference type="EMBL" id="JAHBAY010000005">
    <property type="protein sequence ID" value="MBT0769865.1"/>
    <property type="molecule type" value="Genomic_DNA"/>
</dbReference>
<proteinExistence type="inferred from homology"/>
<keyword evidence="4" id="KW-1185">Reference proteome</keyword>
<evidence type="ECO:0000256" key="1">
    <source>
        <dbReference type="ARBA" id="ARBA00006484"/>
    </source>
</evidence>
<keyword evidence="2" id="KW-0560">Oxidoreductase</keyword>
<dbReference type="RefSeq" id="WP_214156167.1">
    <property type="nucleotide sequence ID" value="NZ_JAHBAY010000005.1"/>
</dbReference>
<dbReference type="PANTHER" id="PTHR24321">
    <property type="entry name" value="DEHYDROGENASES, SHORT CHAIN"/>
    <property type="match status" value="1"/>
</dbReference>
<reference evidence="3 4" key="1">
    <citation type="submission" date="2021-05" db="EMBL/GenBank/DDBJ databases">
        <title>Kineosporia and Streptomyces sp. nov. two new marine actinobacteria isolated from Coral.</title>
        <authorList>
            <person name="Buangrab K."/>
            <person name="Sutthacheep M."/>
            <person name="Yeemin T."/>
            <person name="Harunari E."/>
            <person name="Igarashi Y."/>
            <person name="Kanchanasin P."/>
            <person name="Tanasupawat S."/>
            <person name="Phongsopitanun W."/>
        </authorList>
    </citation>
    <scope>NUCLEOTIDE SEQUENCE [LARGE SCALE GENOMIC DNA]</scope>
    <source>
        <strain evidence="3 4">J2-2</strain>
    </source>
</reference>
<comment type="caution">
    <text evidence="3">The sequence shown here is derived from an EMBL/GenBank/DDBJ whole genome shotgun (WGS) entry which is preliminary data.</text>
</comment>